<dbReference type="PANTHER" id="PTHR30185:SF15">
    <property type="entry name" value="CRYPTIC BETA-GLUCOSIDE BGL OPERON ANTITERMINATOR"/>
    <property type="match status" value="1"/>
</dbReference>
<dbReference type="SUPFAM" id="SSF63520">
    <property type="entry name" value="PTS-regulatory domain, PRD"/>
    <property type="match status" value="2"/>
</dbReference>
<feature type="domain" description="PRD" evidence="2">
    <location>
        <begin position="69"/>
        <end position="174"/>
    </location>
</feature>
<evidence type="ECO:0000313" key="4">
    <source>
        <dbReference type="Proteomes" id="UP000239706"/>
    </source>
</evidence>
<reference evidence="3 4" key="1">
    <citation type="submission" date="2018-03" db="EMBL/GenBank/DDBJ databases">
        <title>Genome sequence of Clostridium liquoris DSM 100320.</title>
        <authorList>
            <person name="Poehlein A."/>
            <person name="Daniel R."/>
        </authorList>
    </citation>
    <scope>NUCLEOTIDE SEQUENCE [LARGE SCALE GENOMIC DNA]</scope>
    <source>
        <strain evidence="3 4">DSM 100320</strain>
    </source>
</reference>
<dbReference type="InterPro" id="IPR036650">
    <property type="entry name" value="CAT_RNA-bd_dom_sf"/>
</dbReference>
<name>A0A2T0B622_9CLOT</name>
<gene>
    <name evidence="3" type="primary">glcT</name>
    <name evidence="3" type="ORF">CLLI_08210</name>
</gene>
<evidence type="ECO:0000256" key="1">
    <source>
        <dbReference type="ARBA" id="ARBA00022737"/>
    </source>
</evidence>
<dbReference type="GO" id="GO:0006355">
    <property type="term" value="P:regulation of DNA-templated transcription"/>
    <property type="evidence" value="ECO:0007669"/>
    <property type="project" value="InterPro"/>
</dbReference>
<dbReference type="Pfam" id="PF00874">
    <property type="entry name" value="PRD"/>
    <property type="match status" value="2"/>
</dbReference>
<dbReference type="InterPro" id="IPR036634">
    <property type="entry name" value="PRD_sf"/>
</dbReference>
<dbReference type="InterPro" id="IPR004341">
    <property type="entry name" value="CAT_RNA-bd_dom"/>
</dbReference>
<dbReference type="PANTHER" id="PTHR30185">
    <property type="entry name" value="CRYPTIC BETA-GLUCOSIDE BGL OPERON ANTITERMINATOR"/>
    <property type="match status" value="1"/>
</dbReference>
<keyword evidence="1" id="KW-0677">Repeat</keyword>
<dbReference type="Gene3D" id="1.10.1790.10">
    <property type="entry name" value="PRD domain"/>
    <property type="match status" value="2"/>
</dbReference>
<evidence type="ECO:0000259" key="2">
    <source>
        <dbReference type="PROSITE" id="PS51372"/>
    </source>
</evidence>
<protein>
    <submittedName>
        <fullName evidence="3">PtsGHI operon antiterminator</fullName>
    </submittedName>
</protein>
<dbReference type="Pfam" id="PF03123">
    <property type="entry name" value="CAT_RBD"/>
    <property type="match status" value="1"/>
</dbReference>
<dbReference type="OrthoDB" id="9813552at2"/>
<dbReference type="Proteomes" id="UP000239706">
    <property type="component" value="Unassembled WGS sequence"/>
</dbReference>
<keyword evidence="4" id="KW-1185">Reference proteome</keyword>
<sequence length="278" mass="32030">MNIEYKIIKILSNNVIVTEKDNKLFVLIGKGIGFGRKKGDIISEEKNIENKFIQINDKEKNGYENILTSVDEKTIALTEEVIALASERLNEELNSHIHVALADHINFAIKRTKEGIDIVNPFLYEIKTLYPTEYSIGEKALELIKEKLGINLPESEIGFIALHIYSARVNTDVSDSLKNTRIVKEVVNFISEKLNISIDEKSLEYSRLISHLRYAIYRIENNKNLENMFLPSVKKQLKKEFKISKEVCNFIAEKLDKEIPEDEIGYIAVHIHRLLEKN</sequence>
<dbReference type="InterPro" id="IPR050661">
    <property type="entry name" value="BglG_antiterminators"/>
</dbReference>
<dbReference type="RefSeq" id="WP_106062982.1">
    <property type="nucleotide sequence ID" value="NZ_PVXO01000027.1"/>
</dbReference>
<dbReference type="AlphaFoldDB" id="A0A2T0B622"/>
<dbReference type="EMBL" id="PVXO01000027">
    <property type="protein sequence ID" value="PRR79341.1"/>
    <property type="molecule type" value="Genomic_DNA"/>
</dbReference>
<dbReference type="Gene3D" id="2.30.24.10">
    <property type="entry name" value="CAT RNA-binding domain"/>
    <property type="match status" value="1"/>
</dbReference>
<accession>A0A2T0B622</accession>
<dbReference type="PROSITE" id="PS51372">
    <property type="entry name" value="PRD_2"/>
    <property type="match status" value="2"/>
</dbReference>
<dbReference type="SMART" id="SM01061">
    <property type="entry name" value="CAT_RBD"/>
    <property type="match status" value="1"/>
</dbReference>
<dbReference type="SUPFAM" id="SSF50151">
    <property type="entry name" value="SacY-like RNA-binding domain"/>
    <property type="match status" value="1"/>
</dbReference>
<organism evidence="3 4">
    <name type="scientific">Clostridium liquoris</name>
    <dbReference type="NCBI Taxonomy" id="1289519"/>
    <lineage>
        <taxon>Bacteria</taxon>
        <taxon>Bacillati</taxon>
        <taxon>Bacillota</taxon>
        <taxon>Clostridia</taxon>
        <taxon>Eubacteriales</taxon>
        <taxon>Clostridiaceae</taxon>
        <taxon>Clostridium</taxon>
    </lineage>
</organism>
<comment type="caution">
    <text evidence="3">The sequence shown here is derived from an EMBL/GenBank/DDBJ whole genome shotgun (WGS) entry which is preliminary data.</text>
</comment>
<evidence type="ECO:0000313" key="3">
    <source>
        <dbReference type="EMBL" id="PRR79341.1"/>
    </source>
</evidence>
<proteinExistence type="predicted"/>
<dbReference type="InterPro" id="IPR011608">
    <property type="entry name" value="PRD"/>
</dbReference>
<dbReference type="GO" id="GO:0003723">
    <property type="term" value="F:RNA binding"/>
    <property type="evidence" value="ECO:0007669"/>
    <property type="project" value="InterPro"/>
</dbReference>
<feature type="domain" description="PRD" evidence="2">
    <location>
        <begin position="175"/>
        <end position="278"/>
    </location>
</feature>